<gene>
    <name evidence="3" type="ORF">PCOR1329_LOCUS20388</name>
</gene>
<keyword evidence="4" id="KW-1185">Reference proteome</keyword>
<feature type="compositionally biased region" description="Basic and acidic residues" evidence="1">
    <location>
        <begin position="514"/>
        <end position="529"/>
    </location>
</feature>
<evidence type="ECO:0000313" key="4">
    <source>
        <dbReference type="Proteomes" id="UP001189429"/>
    </source>
</evidence>
<feature type="region of interest" description="Disordered" evidence="1">
    <location>
        <begin position="489"/>
        <end position="609"/>
    </location>
</feature>
<keyword evidence="2" id="KW-0472">Membrane</keyword>
<dbReference type="Proteomes" id="UP001189429">
    <property type="component" value="Unassembled WGS sequence"/>
</dbReference>
<accession>A0ABN9RG14</accession>
<reference evidence="3" key="1">
    <citation type="submission" date="2023-10" db="EMBL/GenBank/DDBJ databases">
        <authorList>
            <person name="Chen Y."/>
            <person name="Shah S."/>
            <person name="Dougan E. K."/>
            <person name="Thang M."/>
            <person name="Chan C."/>
        </authorList>
    </citation>
    <scope>NUCLEOTIDE SEQUENCE [LARGE SCALE GENOMIC DNA]</scope>
</reference>
<feature type="compositionally biased region" description="Low complexity" evidence="1">
    <location>
        <begin position="533"/>
        <end position="558"/>
    </location>
</feature>
<evidence type="ECO:0000256" key="2">
    <source>
        <dbReference type="SAM" id="Phobius"/>
    </source>
</evidence>
<proteinExistence type="predicted"/>
<organism evidence="3 4">
    <name type="scientific">Prorocentrum cordatum</name>
    <dbReference type="NCBI Taxonomy" id="2364126"/>
    <lineage>
        <taxon>Eukaryota</taxon>
        <taxon>Sar</taxon>
        <taxon>Alveolata</taxon>
        <taxon>Dinophyceae</taxon>
        <taxon>Prorocentrales</taxon>
        <taxon>Prorocentraceae</taxon>
        <taxon>Prorocentrum</taxon>
    </lineage>
</organism>
<name>A0ABN9RG14_9DINO</name>
<feature type="transmembrane region" description="Helical" evidence="2">
    <location>
        <begin position="457"/>
        <end position="477"/>
    </location>
</feature>
<protein>
    <submittedName>
        <fullName evidence="3">Uncharacterized protein</fullName>
    </submittedName>
</protein>
<evidence type="ECO:0000313" key="3">
    <source>
        <dbReference type="EMBL" id="CAK0817994.1"/>
    </source>
</evidence>
<keyword evidence="2" id="KW-1133">Transmembrane helix</keyword>
<sequence>MTVTVTAGTSPIVTRELAGSTTSWQVDFMIVADEGTVDQVYAVAVKMSANSTNSSALERFGSDLGSALESLNVTLNSTTLAYTDPVKLIITATVTTVSTSTTQTSTFTRTLTSVSQTSSVTSTTGTFTSISQTSSFTLTTTAHTSTATSTTSASTSVSQTSSSTLTTTAHTITATSGTRTLTSTTSETGTTHSTTLTSASETSSTPSSTLTSASETSITGSSTLTSVSETSTTGSSTLTSVSESNTTSSSTLTSASETSTTQSSSVSSGSSTWTTRSRTTSTTMSTTESSNTPTTVSTASIRAPPQIIGSIGLLFVDPEAVRNGPDALKVLNSIGATIAQVVGTSASYVSTWFAQSRRLRAPTRGLSSGSLVVEYSVSVPADAPADIPDLAAMQASLDSVDISSFTSLLQANIDVEVGDGVYEVAVTGITAIAINVPSVTLPEDTIDAGLEDEANSIIVGIVISGVVFIGCGSLLLLRGWRSHRRQAGDHVRDAEVPGIPVGPLGAAGSAASARSEKLSVRFEGDKPPEGDPSSANAGSASAGAQAAAARPPAGVGPRPRQRSPKPRSPTPRPKKRGKAQQVADAGEAAAGPGGAARQPSQRALVEDPDEMPFVQASKWIVVPQLGRLFSAAAPDCDDSEGFVDDSDSLDDQCSIVSVDLGHPADEDRSVVSVGGSRSVVSVGAPSLDGACPAAHAGRRIFGLDP</sequence>
<feature type="region of interest" description="Disordered" evidence="1">
    <location>
        <begin position="147"/>
        <end position="301"/>
    </location>
</feature>
<feature type="compositionally biased region" description="Low complexity" evidence="1">
    <location>
        <begin position="147"/>
        <end position="298"/>
    </location>
</feature>
<evidence type="ECO:0000256" key="1">
    <source>
        <dbReference type="SAM" id="MobiDB-lite"/>
    </source>
</evidence>
<comment type="caution">
    <text evidence="3">The sequence shown here is derived from an EMBL/GenBank/DDBJ whole genome shotgun (WGS) entry which is preliminary data.</text>
</comment>
<dbReference type="EMBL" id="CAUYUJ010006613">
    <property type="protein sequence ID" value="CAK0817994.1"/>
    <property type="molecule type" value="Genomic_DNA"/>
</dbReference>
<keyword evidence="2" id="KW-0812">Transmembrane</keyword>